<dbReference type="EMBL" id="UOEU01000694">
    <property type="protein sequence ID" value="VAW38081.1"/>
    <property type="molecule type" value="Genomic_DNA"/>
</dbReference>
<evidence type="ECO:0000256" key="5">
    <source>
        <dbReference type="ARBA" id="ARBA00023004"/>
    </source>
</evidence>
<dbReference type="Pfam" id="PF12705">
    <property type="entry name" value="PDDEXK_1"/>
    <property type="match status" value="1"/>
</dbReference>
<dbReference type="InterPro" id="IPR038726">
    <property type="entry name" value="PDDEXK_AddAB-type"/>
</dbReference>
<accession>A0A3B0V543</accession>
<keyword evidence="5" id="KW-0408">Iron</keyword>
<feature type="transmembrane region" description="Helical" evidence="7">
    <location>
        <begin position="6"/>
        <end position="23"/>
    </location>
</feature>
<keyword evidence="6" id="KW-0411">Iron-sulfur</keyword>
<dbReference type="GO" id="GO:0046872">
    <property type="term" value="F:metal ion binding"/>
    <property type="evidence" value="ECO:0007669"/>
    <property type="project" value="UniProtKB-KW"/>
</dbReference>
<reference evidence="9" key="1">
    <citation type="submission" date="2018-06" db="EMBL/GenBank/DDBJ databases">
        <authorList>
            <person name="Zhirakovskaya E."/>
        </authorList>
    </citation>
    <scope>NUCLEOTIDE SEQUENCE</scope>
</reference>
<keyword evidence="4" id="KW-0378">Hydrolase</keyword>
<sequence length="178" mass="20159">MVLGGYALGVGFVLLALALILWWHGSMLAEKTGLPNGRILYTDAGNAWISNDEPLYDPHLRLVGKPDYLVEEADGMIVPVEVKSGRAPEQPWESHLYQLAAYCWLVEVEYGLRPSHGIIQYKDRAFAVDYSDELREEFLDLLTEMREDIFEAEVDRDHNDWNRCARCGVASACTQRLG</sequence>
<keyword evidence="3" id="KW-0479">Metal-binding</keyword>
<dbReference type="GO" id="GO:0051536">
    <property type="term" value="F:iron-sulfur cluster binding"/>
    <property type="evidence" value="ECO:0007669"/>
    <property type="project" value="UniProtKB-KW"/>
</dbReference>
<evidence type="ECO:0000256" key="1">
    <source>
        <dbReference type="ARBA" id="ARBA00001966"/>
    </source>
</evidence>
<dbReference type="Gene3D" id="3.90.320.10">
    <property type="match status" value="1"/>
</dbReference>
<gene>
    <name evidence="9" type="ORF">MNBD_CHLOROFLEXI01-1890</name>
</gene>
<dbReference type="PANTHER" id="PTHR36531:SF6">
    <property type="entry name" value="DNA REPLICATION ATP-DEPENDENT HELICASE_NUCLEASE DNA2"/>
    <property type="match status" value="1"/>
</dbReference>
<keyword evidence="7" id="KW-0472">Membrane</keyword>
<protein>
    <recommendedName>
        <fullName evidence="8">PD-(D/E)XK endonuclease-like domain-containing protein</fullName>
    </recommendedName>
</protein>
<evidence type="ECO:0000256" key="3">
    <source>
        <dbReference type="ARBA" id="ARBA00022723"/>
    </source>
</evidence>
<comment type="cofactor">
    <cofactor evidence="1">
        <name>[4Fe-4S] cluster</name>
        <dbReference type="ChEBI" id="CHEBI:49883"/>
    </cofactor>
</comment>
<evidence type="ECO:0000256" key="2">
    <source>
        <dbReference type="ARBA" id="ARBA00022722"/>
    </source>
</evidence>
<proteinExistence type="predicted"/>
<name>A0A3B0V543_9ZZZZ</name>
<dbReference type="GO" id="GO:0016787">
    <property type="term" value="F:hydrolase activity"/>
    <property type="evidence" value="ECO:0007669"/>
    <property type="project" value="UniProtKB-KW"/>
</dbReference>
<evidence type="ECO:0000256" key="6">
    <source>
        <dbReference type="ARBA" id="ARBA00023014"/>
    </source>
</evidence>
<evidence type="ECO:0000256" key="4">
    <source>
        <dbReference type="ARBA" id="ARBA00022801"/>
    </source>
</evidence>
<evidence type="ECO:0000256" key="7">
    <source>
        <dbReference type="SAM" id="Phobius"/>
    </source>
</evidence>
<keyword evidence="2" id="KW-0540">Nuclease</keyword>
<evidence type="ECO:0000313" key="9">
    <source>
        <dbReference type="EMBL" id="VAW38081.1"/>
    </source>
</evidence>
<keyword evidence="7" id="KW-0812">Transmembrane</keyword>
<keyword evidence="7" id="KW-1133">Transmembrane helix</keyword>
<dbReference type="GO" id="GO:0004518">
    <property type="term" value="F:nuclease activity"/>
    <property type="evidence" value="ECO:0007669"/>
    <property type="project" value="UniProtKB-KW"/>
</dbReference>
<dbReference type="PANTHER" id="PTHR36531">
    <property type="entry name" value="CRISPR-ASSOCIATED EXONUCLEASE CAS4"/>
    <property type="match status" value="1"/>
</dbReference>
<dbReference type="InterPro" id="IPR011604">
    <property type="entry name" value="PDDEXK-like_dom_sf"/>
</dbReference>
<organism evidence="9">
    <name type="scientific">hydrothermal vent metagenome</name>
    <dbReference type="NCBI Taxonomy" id="652676"/>
    <lineage>
        <taxon>unclassified sequences</taxon>
        <taxon>metagenomes</taxon>
        <taxon>ecological metagenomes</taxon>
    </lineage>
</organism>
<dbReference type="InterPro" id="IPR051827">
    <property type="entry name" value="Cas4_exonuclease"/>
</dbReference>
<dbReference type="AlphaFoldDB" id="A0A3B0V543"/>
<feature type="domain" description="PD-(D/E)XK endonuclease-like" evidence="8">
    <location>
        <begin position="52"/>
        <end position="173"/>
    </location>
</feature>
<evidence type="ECO:0000259" key="8">
    <source>
        <dbReference type="Pfam" id="PF12705"/>
    </source>
</evidence>